<gene>
    <name evidence="1" type="ORF">LCGC14_0604530</name>
</gene>
<reference evidence="1" key="1">
    <citation type="journal article" date="2015" name="Nature">
        <title>Complex archaea that bridge the gap between prokaryotes and eukaryotes.</title>
        <authorList>
            <person name="Spang A."/>
            <person name="Saw J.H."/>
            <person name="Jorgensen S.L."/>
            <person name="Zaremba-Niedzwiedzka K."/>
            <person name="Martijn J."/>
            <person name="Lind A.E."/>
            <person name="van Eijk R."/>
            <person name="Schleper C."/>
            <person name="Guy L."/>
            <person name="Ettema T.J."/>
        </authorList>
    </citation>
    <scope>NUCLEOTIDE SEQUENCE</scope>
</reference>
<dbReference type="Gene3D" id="3.30.1380.20">
    <property type="entry name" value="Trafficking protein particle complex subunit 3"/>
    <property type="match status" value="1"/>
</dbReference>
<dbReference type="InterPro" id="IPR024096">
    <property type="entry name" value="NO_sig/Golgi_transp_ligand-bd"/>
</dbReference>
<organism evidence="1">
    <name type="scientific">marine sediment metagenome</name>
    <dbReference type="NCBI Taxonomy" id="412755"/>
    <lineage>
        <taxon>unclassified sequences</taxon>
        <taxon>metagenomes</taxon>
        <taxon>ecological metagenomes</taxon>
    </lineage>
</organism>
<dbReference type="SUPFAM" id="SSF111126">
    <property type="entry name" value="Ligand-binding domain in the NO signalling and Golgi transport"/>
    <property type="match status" value="1"/>
</dbReference>
<dbReference type="EMBL" id="LAZR01000982">
    <property type="protein sequence ID" value="KKN53216.1"/>
    <property type="molecule type" value="Genomic_DNA"/>
</dbReference>
<protein>
    <recommendedName>
        <fullName evidence="2">4-vinyl reductase 4VR domain-containing protein</fullName>
    </recommendedName>
</protein>
<evidence type="ECO:0008006" key="2">
    <source>
        <dbReference type="Google" id="ProtNLM"/>
    </source>
</evidence>
<proteinExistence type="predicted"/>
<evidence type="ECO:0000313" key="1">
    <source>
        <dbReference type="EMBL" id="KKN53216.1"/>
    </source>
</evidence>
<dbReference type="PANTHER" id="PTHR35090:SF1">
    <property type="entry name" value="SLR0144 PROTEIN"/>
    <property type="match status" value="1"/>
</dbReference>
<sequence length="197" mass="22602">MEKRLKKDLQINIDEKTGQLFFGDKKKDIKLIMLRPIDLIEFSEFAGSNSNDILIWVGKTLGKTFMENFFSNKDWSNEPMQIKKEVFLGSLEALELMGYGHIRCLFKKDHILIHIEESLACEERENIMAKNLCLLYQGIFNGLFEILQIDVNGEEIACVMLGDPKCTYKFDFIAGELDQKLVDAESEETVSGFLSTL</sequence>
<dbReference type="PANTHER" id="PTHR35090">
    <property type="entry name" value="DNA-DIRECTED RNA POLYMERASE SUBUNIT I"/>
    <property type="match status" value="1"/>
</dbReference>
<comment type="caution">
    <text evidence="1">The sequence shown here is derived from an EMBL/GenBank/DDBJ whole genome shotgun (WGS) entry which is preliminary data.</text>
</comment>
<name>A0A0F9TVM0_9ZZZZ</name>
<dbReference type="AlphaFoldDB" id="A0A0F9TVM0"/>
<accession>A0A0F9TVM0</accession>